<proteinExistence type="predicted"/>
<reference evidence="2 3" key="1">
    <citation type="submission" date="2019-04" db="EMBL/GenBank/DDBJ databases">
        <title>Taxonomy of novel Haliea sp. from mangrove soil of West Coast of India.</title>
        <authorList>
            <person name="Verma A."/>
            <person name="Kumar P."/>
            <person name="Krishnamurthi S."/>
        </authorList>
    </citation>
    <scope>NUCLEOTIDE SEQUENCE [LARGE SCALE GENOMIC DNA]</scope>
    <source>
        <strain evidence="2 3">SAOS-164</strain>
    </source>
</reference>
<protein>
    <submittedName>
        <fullName evidence="2">UrcA family protein</fullName>
    </submittedName>
</protein>
<sequence length="113" mass="11638">MNKIAKSMLTAAAITLTGAFALNASAETMDQTLVRAPAVPSTAVSFTRSELATEEGLAAVEARIQRAADRVCGVTTYREAGSVEVFAEQKACADEAVASAMTRIGAAQVASID</sequence>
<organism evidence="2 3">
    <name type="scientific">Mangrovimicrobium sediminis</name>
    <dbReference type="NCBI Taxonomy" id="2562682"/>
    <lineage>
        <taxon>Bacteria</taxon>
        <taxon>Pseudomonadati</taxon>
        <taxon>Pseudomonadota</taxon>
        <taxon>Gammaproteobacteria</taxon>
        <taxon>Cellvibrionales</taxon>
        <taxon>Halieaceae</taxon>
        <taxon>Mangrovimicrobium</taxon>
    </lineage>
</organism>
<gene>
    <name evidence="2" type="ORF">E4634_14920</name>
</gene>
<dbReference type="AlphaFoldDB" id="A0A4Z0M042"/>
<dbReference type="RefSeq" id="WP_135445274.1">
    <property type="nucleotide sequence ID" value="NZ_SRLE01000009.1"/>
</dbReference>
<dbReference type="NCBIfam" id="TIGR04433">
    <property type="entry name" value="UrcA_uranyl"/>
    <property type="match status" value="1"/>
</dbReference>
<evidence type="ECO:0000313" key="2">
    <source>
        <dbReference type="EMBL" id="TGD72806.1"/>
    </source>
</evidence>
<feature type="chain" id="PRO_5021365432" evidence="1">
    <location>
        <begin position="27"/>
        <end position="113"/>
    </location>
</feature>
<dbReference type="InterPro" id="IPR030972">
    <property type="entry name" value="UrcA_uranyl"/>
</dbReference>
<evidence type="ECO:0000313" key="3">
    <source>
        <dbReference type="Proteomes" id="UP000298050"/>
    </source>
</evidence>
<accession>A0A4Z0M042</accession>
<comment type="caution">
    <text evidence="2">The sequence shown here is derived from an EMBL/GenBank/DDBJ whole genome shotgun (WGS) entry which is preliminary data.</text>
</comment>
<keyword evidence="3" id="KW-1185">Reference proteome</keyword>
<dbReference type="OrthoDB" id="5738237at2"/>
<name>A0A4Z0M042_9GAMM</name>
<keyword evidence="1" id="KW-0732">Signal</keyword>
<evidence type="ECO:0000256" key="1">
    <source>
        <dbReference type="SAM" id="SignalP"/>
    </source>
</evidence>
<dbReference type="Proteomes" id="UP000298050">
    <property type="component" value="Unassembled WGS sequence"/>
</dbReference>
<dbReference type="EMBL" id="SRLE01000009">
    <property type="protein sequence ID" value="TGD72806.1"/>
    <property type="molecule type" value="Genomic_DNA"/>
</dbReference>
<feature type="signal peptide" evidence="1">
    <location>
        <begin position="1"/>
        <end position="26"/>
    </location>
</feature>